<evidence type="ECO:0000256" key="4">
    <source>
        <dbReference type="ARBA" id="ARBA00022692"/>
    </source>
</evidence>
<evidence type="ECO:0000313" key="12">
    <source>
        <dbReference type="Proteomes" id="UP001152798"/>
    </source>
</evidence>
<keyword evidence="6 10" id="KW-1133">Transmembrane helix</keyword>
<dbReference type="GO" id="GO:0007165">
    <property type="term" value="P:signal transduction"/>
    <property type="evidence" value="ECO:0007669"/>
    <property type="project" value="UniProtKB-KW"/>
</dbReference>
<name>A0A9P0HMW9_NEZVI</name>
<keyword evidence="3" id="KW-0716">Sensory transduction</keyword>
<keyword evidence="7 10" id="KW-0472">Membrane</keyword>
<dbReference type="GO" id="GO:0004984">
    <property type="term" value="F:olfactory receptor activity"/>
    <property type="evidence" value="ECO:0007669"/>
    <property type="project" value="InterPro"/>
</dbReference>
<keyword evidence="8" id="KW-0675">Receptor</keyword>
<keyword evidence="12" id="KW-1185">Reference proteome</keyword>
<comment type="subcellular location">
    <subcellularLocation>
        <location evidence="1">Cell membrane</location>
        <topology evidence="1">Multi-pass membrane protein</topology>
    </subcellularLocation>
</comment>
<proteinExistence type="predicted"/>
<dbReference type="Proteomes" id="UP001152798">
    <property type="component" value="Chromosome 6"/>
</dbReference>
<keyword evidence="9" id="KW-0807">Transducer</keyword>
<keyword evidence="5" id="KW-0552">Olfaction</keyword>
<evidence type="ECO:0000256" key="5">
    <source>
        <dbReference type="ARBA" id="ARBA00022725"/>
    </source>
</evidence>
<evidence type="ECO:0000256" key="3">
    <source>
        <dbReference type="ARBA" id="ARBA00022606"/>
    </source>
</evidence>
<evidence type="ECO:0000256" key="10">
    <source>
        <dbReference type="SAM" id="Phobius"/>
    </source>
</evidence>
<evidence type="ECO:0000313" key="11">
    <source>
        <dbReference type="EMBL" id="CAH1405690.1"/>
    </source>
</evidence>
<keyword evidence="4 10" id="KW-0812">Transmembrane</keyword>
<evidence type="ECO:0000256" key="1">
    <source>
        <dbReference type="ARBA" id="ARBA00004651"/>
    </source>
</evidence>
<protein>
    <recommendedName>
        <fullName evidence="13">Odorant receptor</fullName>
    </recommendedName>
</protein>
<organism evidence="11 12">
    <name type="scientific">Nezara viridula</name>
    <name type="common">Southern green stink bug</name>
    <name type="synonym">Cimex viridulus</name>
    <dbReference type="NCBI Taxonomy" id="85310"/>
    <lineage>
        <taxon>Eukaryota</taxon>
        <taxon>Metazoa</taxon>
        <taxon>Ecdysozoa</taxon>
        <taxon>Arthropoda</taxon>
        <taxon>Hexapoda</taxon>
        <taxon>Insecta</taxon>
        <taxon>Pterygota</taxon>
        <taxon>Neoptera</taxon>
        <taxon>Paraneoptera</taxon>
        <taxon>Hemiptera</taxon>
        <taxon>Heteroptera</taxon>
        <taxon>Panheteroptera</taxon>
        <taxon>Pentatomomorpha</taxon>
        <taxon>Pentatomoidea</taxon>
        <taxon>Pentatomidae</taxon>
        <taxon>Pentatominae</taxon>
        <taxon>Nezara</taxon>
    </lineage>
</organism>
<evidence type="ECO:0000256" key="6">
    <source>
        <dbReference type="ARBA" id="ARBA00022989"/>
    </source>
</evidence>
<dbReference type="GO" id="GO:0005886">
    <property type="term" value="C:plasma membrane"/>
    <property type="evidence" value="ECO:0007669"/>
    <property type="project" value="UniProtKB-SubCell"/>
</dbReference>
<dbReference type="PANTHER" id="PTHR21137:SF35">
    <property type="entry name" value="ODORANT RECEPTOR 19A-RELATED"/>
    <property type="match status" value="1"/>
</dbReference>
<reference evidence="11" key="1">
    <citation type="submission" date="2022-01" db="EMBL/GenBank/DDBJ databases">
        <authorList>
            <person name="King R."/>
        </authorList>
    </citation>
    <scope>NUCLEOTIDE SEQUENCE</scope>
</reference>
<feature type="transmembrane region" description="Helical" evidence="10">
    <location>
        <begin position="108"/>
        <end position="129"/>
    </location>
</feature>
<dbReference type="Pfam" id="PF02949">
    <property type="entry name" value="7tm_6"/>
    <property type="match status" value="1"/>
</dbReference>
<dbReference type="AlphaFoldDB" id="A0A9P0HMW9"/>
<sequence length="244" mass="28951">MFLLTTPSYALIVFTRNLTLEPEEREFVFKLWDPLQYFLDKEYYYFSRLVYEVTLFTYALFTIGSVYLVYFVPCFMAAAQMKFLMKMLSSKHLDVTVCIKFHQKILRFVRNINSLFSGQMFFEIVLSALPITFRSYQLIMMLTNYDPRAVGVFFFLILCFLVPLLVCFSGQMISDASEDLFIGTYQNEWYRLNVQERKSLCIMMTIASIPLNLCYRNTMTFNMDRYMTVVQATYSYITVLINYN</sequence>
<evidence type="ECO:0000256" key="2">
    <source>
        <dbReference type="ARBA" id="ARBA00022475"/>
    </source>
</evidence>
<accession>A0A9P0HMW9</accession>
<dbReference type="PANTHER" id="PTHR21137">
    <property type="entry name" value="ODORANT RECEPTOR"/>
    <property type="match status" value="1"/>
</dbReference>
<evidence type="ECO:0008006" key="13">
    <source>
        <dbReference type="Google" id="ProtNLM"/>
    </source>
</evidence>
<dbReference type="InterPro" id="IPR004117">
    <property type="entry name" value="7tm6_olfct_rcpt"/>
</dbReference>
<keyword evidence="2" id="KW-1003">Cell membrane</keyword>
<feature type="transmembrane region" description="Helical" evidence="10">
    <location>
        <begin position="149"/>
        <end position="168"/>
    </location>
</feature>
<gene>
    <name evidence="11" type="ORF">NEZAVI_LOCUS13843</name>
</gene>
<evidence type="ECO:0000256" key="9">
    <source>
        <dbReference type="ARBA" id="ARBA00023224"/>
    </source>
</evidence>
<feature type="transmembrane region" description="Helical" evidence="10">
    <location>
        <begin position="55"/>
        <end position="79"/>
    </location>
</feature>
<dbReference type="GO" id="GO:0005549">
    <property type="term" value="F:odorant binding"/>
    <property type="evidence" value="ECO:0007669"/>
    <property type="project" value="InterPro"/>
</dbReference>
<evidence type="ECO:0000256" key="8">
    <source>
        <dbReference type="ARBA" id="ARBA00023170"/>
    </source>
</evidence>
<evidence type="ECO:0000256" key="7">
    <source>
        <dbReference type="ARBA" id="ARBA00023136"/>
    </source>
</evidence>
<dbReference type="OrthoDB" id="6626835at2759"/>
<dbReference type="EMBL" id="OV725082">
    <property type="protein sequence ID" value="CAH1405690.1"/>
    <property type="molecule type" value="Genomic_DNA"/>
</dbReference>